<organism evidence="1 2">
    <name type="scientific">Rhizopogon vinicolor AM-OR11-026</name>
    <dbReference type="NCBI Taxonomy" id="1314800"/>
    <lineage>
        <taxon>Eukaryota</taxon>
        <taxon>Fungi</taxon>
        <taxon>Dikarya</taxon>
        <taxon>Basidiomycota</taxon>
        <taxon>Agaricomycotina</taxon>
        <taxon>Agaricomycetes</taxon>
        <taxon>Agaricomycetidae</taxon>
        <taxon>Boletales</taxon>
        <taxon>Suillineae</taxon>
        <taxon>Rhizopogonaceae</taxon>
        <taxon>Rhizopogon</taxon>
    </lineage>
</organism>
<name>A0A1B7NBN5_9AGAM</name>
<evidence type="ECO:0000313" key="2">
    <source>
        <dbReference type="Proteomes" id="UP000092154"/>
    </source>
</evidence>
<gene>
    <name evidence="1" type="ORF">K503DRAFT_766946</name>
</gene>
<dbReference type="Proteomes" id="UP000092154">
    <property type="component" value="Unassembled WGS sequence"/>
</dbReference>
<accession>A0A1B7NBN5</accession>
<dbReference type="AlphaFoldDB" id="A0A1B7NBN5"/>
<protein>
    <submittedName>
        <fullName evidence="1">Uncharacterized protein</fullName>
    </submittedName>
</protein>
<reference evidence="1 2" key="1">
    <citation type="submission" date="2016-06" db="EMBL/GenBank/DDBJ databases">
        <title>Comparative genomics of the ectomycorrhizal sister species Rhizopogon vinicolor and Rhizopogon vesiculosus (Basidiomycota: Boletales) reveals a divergence of the mating type B locus.</title>
        <authorList>
            <consortium name="DOE Joint Genome Institute"/>
            <person name="Mujic A.B."/>
            <person name="Kuo A."/>
            <person name="Tritt A."/>
            <person name="Lipzen A."/>
            <person name="Chen C."/>
            <person name="Johnson J."/>
            <person name="Sharma A."/>
            <person name="Barry K."/>
            <person name="Grigoriev I.V."/>
            <person name="Spatafora J.W."/>
        </authorList>
    </citation>
    <scope>NUCLEOTIDE SEQUENCE [LARGE SCALE GENOMIC DNA]</scope>
    <source>
        <strain evidence="1 2">AM-OR11-026</strain>
    </source>
</reference>
<sequence>MTSLAVSYILGLRDSQQNQANQEQTTLRLVINEYLIRTSDLLADSVVTSPNSNEAPLKSCELCRQKYFQSKVCKQHDSQSLR</sequence>
<dbReference type="InParanoid" id="A0A1B7NBN5"/>
<evidence type="ECO:0000313" key="1">
    <source>
        <dbReference type="EMBL" id="OAX42209.1"/>
    </source>
</evidence>
<proteinExistence type="predicted"/>
<dbReference type="EMBL" id="KV448161">
    <property type="protein sequence ID" value="OAX42209.1"/>
    <property type="molecule type" value="Genomic_DNA"/>
</dbReference>
<keyword evidence="2" id="KW-1185">Reference proteome</keyword>